<comment type="function">
    <text evidence="15">Ubiquitin-protein ligase which is mainly involved pre-mRNA splicing and DNA repair. Required for pre-mRNA splicing as component of the spliceosome.</text>
</comment>
<keyword evidence="11 15" id="KW-0508">mRNA splicing</keyword>
<evidence type="ECO:0000256" key="8">
    <source>
        <dbReference type="ARBA" id="ARBA00022737"/>
    </source>
</evidence>
<sequence>MLLCFLSDFSFSNTSFNFADLTLRRRFCVFAVSGEVPEEPVVSRNSGLLFEKRLIERHISDYGKCPITGEPLTMDDIVPIKTGKIVKPRPVQAASIPGMLGMFQNVWNLAFEEWDGLMLSNFALEQQLHTARQELSHALYQHDAACRVIARLKKERDEARSLLAQAERQFPVSAQNAITASAPVLSNGKRAAEDEDLAPGAKKIHPGISSSIISELTDCNAALSQQRKKRQIPSTLAPLEALEAYTQISSHPFHKTNKQGIISLDILHSKDLIATGGIDTNAVIFDRPSGQILSTLSGHSKKVTSVKFVAQGESFLTGSADKTVRLWQVSDDGNYNCRHVLKDHTAEDCTLIKHPTTGRCEMSNTNPSRQVSLVQAVTVHATNNYFVTASLDGSWCFYELSSGTCLTQVFDSSGSSEGYTSAAFHPDGLILGTGTTESLVKIWDVKSQANVARFDGHVGPVTAISFSENGYFLATSAHDGVKLWDLRKLKNFRNFAPYDSETPTNSVEFDHSGSYLAIAGSDIRVYQVANVKSEWNCIKTFPDLSGTGKATCVKFGPDSKYIAVGSMDRNLRIFGLPGEDAPTES</sequence>
<reference evidence="17 18" key="1">
    <citation type="journal article" date="2012" name="Nat. Biotechnol.">
        <title>Draft genome sequence of pigeonpea (Cajanus cajan), an orphan legume crop of resource-poor farmers.</title>
        <authorList>
            <person name="Varshney R.K."/>
            <person name="Chen W."/>
            <person name="Li Y."/>
            <person name="Bharti A.K."/>
            <person name="Saxena R.K."/>
            <person name="Schlueter J.A."/>
            <person name="Donoghue M.T."/>
            <person name="Azam S."/>
            <person name="Fan G."/>
            <person name="Whaley A.M."/>
            <person name="Farmer A.D."/>
            <person name="Sheridan J."/>
            <person name="Iwata A."/>
            <person name="Tuteja R."/>
            <person name="Penmetsa R.V."/>
            <person name="Wu W."/>
            <person name="Upadhyaya H.D."/>
            <person name="Yang S.P."/>
            <person name="Shah T."/>
            <person name="Saxena K.B."/>
            <person name="Michael T."/>
            <person name="McCombie W.R."/>
            <person name="Yang B."/>
            <person name="Zhang G."/>
            <person name="Yang H."/>
            <person name="Wang J."/>
            <person name="Spillane C."/>
            <person name="Cook D.R."/>
            <person name="May G.D."/>
            <person name="Xu X."/>
            <person name="Jackson S.A."/>
        </authorList>
    </citation>
    <scope>NUCLEOTIDE SEQUENCE [LARGE SCALE GENOMIC DNA]</scope>
    <source>
        <strain evidence="18">cv. Asha</strain>
    </source>
</reference>
<feature type="repeat" description="WD" evidence="14">
    <location>
        <begin position="454"/>
        <end position="494"/>
    </location>
</feature>
<dbReference type="Pfam" id="PF23760">
    <property type="entry name" value="Beta-prop_DCAF12"/>
    <property type="match status" value="1"/>
</dbReference>
<dbReference type="FunFam" id="3.30.40.10:FF:000027">
    <property type="entry name" value="Pre-mRNA-processing factor 19, putative"/>
    <property type="match status" value="1"/>
</dbReference>
<evidence type="ECO:0000256" key="3">
    <source>
        <dbReference type="ARBA" id="ARBA00006388"/>
    </source>
</evidence>
<dbReference type="PANTHER" id="PTHR43995:SF1">
    <property type="entry name" value="PRE-MRNA-PROCESSING FACTOR 19"/>
    <property type="match status" value="1"/>
</dbReference>
<dbReference type="AlphaFoldDB" id="A0A151SP13"/>
<name>A0A151SP13_CAJCA</name>
<evidence type="ECO:0000256" key="4">
    <source>
        <dbReference type="ARBA" id="ARBA00022574"/>
    </source>
</evidence>
<gene>
    <name evidence="17" type="ORF">KK1_002823</name>
</gene>
<dbReference type="SMART" id="SM00504">
    <property type="entry name" value="Ubox"/>
    <property type="match status" value="1"/>
</dbReference>
<evidence type="ECO:0000256" key="15">
    <source>
        <dbReference type="RuleBase" id="RU367101"/>
    </source>
</evidence>
<dbReference type="Gramene" id="C.cajan_02756.t">
    <property type="protein sequence ID" value="C.cajan_02756.t"/>
    <property type="gene ID" value="C.cajan_02756"/>
</dbReference>
<dbReference type="InterPro" id="IPR001680">
    <property type="entry name" value="WD40_rpt"/>
</dbReference>
<keyword evidence="13 15" id="KW-0539">Nucleus</keyword>
<evidence type="ECO:0000256" key="11">
    <source>
        <dbReference type="ARBA" id="ARBA00023187"/>
    </source>
</evidence>
<feature type="repeat" description="WD" evidence="14">
    <location>
        <begin position="296"/>
        <end position="330"/>
    </location>
</feature>
<dbReference type="InterPro" id="IPR015943">
    <property type="entry name" value="WD40/YVTN_repeat-like_dom_sf"/>
</dbReference>
<keyword evidence="4 14" id="KW-0853">WD repeat</keyword>
<evidence type="ECO:0000256" key="2">
    <source>
        <dbReference type="ARBA" id="ARBA00004906"/>
    </source>
</evidence>
<dbReference type="GO" id="GO:0000398">
    <property type="term" value="P:mRNA splicing, via spliceosome"/>
    <property type="evidence" value="ECO:0007669"/>
    <property type="project" value="InterPro"/>
</dbReference>
<dbReference type="SUPFAM" id="SSF50978">
    <property type="entry name" value="WD40 repeat-like"/>
    <property type="match status" value="1"/>
</dbReference>
<evidence type="ECO:0000256" key="10">
    <source>
        <dbReference type="ARBA" id="ARBA00022786"/>
    </source>
</evidence>
<keyword evidence="8" id="KW-0677">Repeat</keyword>
<evidence type="ECO:0000313" key="18">
    <source>
        <dbReference type="Proteomes" id="UP000075243"/>
    </source>
</evidence>
<evidence type="ECO:0000313" key="17">
    <source>
        <dbReference type="EMBL" id="KYP56580.1"/>
    </source>
</evidence>
<dbReference type="InterPro" id="IPR013915">
    <property type="entry name" value="Prp19_cc"/>
</dbReference>
<comment type="subcellular location">
    <subcellularLocation>
        <location evidence="1 15">Nucleus</location>
    </subcellularLocation>
</comment>
<dbReference type="EMBL" id="CM003613">
    <property type="protein sequence ID" value="KYP56580.1"/>
    <property type="molecule type" value="Genomic_DNA"/>
</dbReference>
<dbReference type="PROSITE" id="PS51698">
    <property type="entry name" value="U_BOX"/>
    <property type="match status" value="1"/>
</dbReference>
<dbReference type="GO" id="GO:0006281">
    <property type="term" value="P:DNA repair"/>
    <property type="evidence" value="ECO:0007669"/>
    <property type="project" value="UniProtKB-KW"/>
</dbReference>
<dbReference type="Proteomes" id="UP000075243">
    <property type="component" value="Chromosome 11"/>
</dbReference>
<dbReference type="InterPro" id="IPR055340">
    <property type="entry name" value="RING-Ubox_PRP19"/>
</dbReference>
<evidence type="ECO:0000256" key="6">
    <source>
        <dbReference type="ARBA" id="ARBA00022679"/>
    </source>
</evidence>
<feature type="domain" description="U-box" evidence="16">
    <location>
        <begin position="23"/>
        <end position="97"/>
    </location>
</feature>
<dbReference type="SMART" id="SM00320">
    <property type="entry name" value="WD40"/>
    <property type="match status" value="7"/>
</dbReference>
<dbReference type="InterPro" id="IPR038959">
    <property type="entry name" value="Prp19"/>
</dbReference>
<comment type="similarity">
    <text evidence="3 15">Belongs to the WD repeat PRP19 family.</text>
</comment>
<dbReference type="GO" id="GO:0000974">
    <property type="term" value="C:Prp19 complex"/>
    <property type="evidence" value="ECO:0007669"/>
    <property type="project" value="UniProtKB-UniRule"/>
</dbReference>
<accession>A0A151SP13</accession>
<evidence type="ECO:0000259" key="16">
    <source>
        <dbReference type="PROSITE" id="PS51698"/>
    </source>
</evidence>
<dbReference type="InterPro" id="IPR056151">
    <property type="entry name" value="Beta-prop_DCAF12"/>
</dbReference>
<evidence type="ECO:0000256" key="1">
    <source>
        <dbReference type="ARBA" id="ARBA00004123"/>
    </source>
</evidence>
<keyword evidence="9 15" id="KW-0227">DNA damage</keyword>
<keyword evidence="5 15" id="KW-0507">mRNA processing</keyword>
<dbReference type="OMA" id="SLDQHWA"/>
<dbReference type="InterPro" id="IPR013083">
    <property type="entry name" value="Znf_RING/FYVE/PHD"/>
</dbReference>
<evidence type="ECO:0000256" key="7">
    <source>
        <dbReference type="ARBA" id="ARBA00022728"/>
    </source>
</evidence>
<dbReference type="GO" id="GO:0071006">
    <property type="term" value="C:U2-type catalytic step 1 spliceosome"/>
    <property type="evidence" value="ECO:0007669"/>
    <property type="project" value="TreeGrafter"/>
</dbReference>
<evidence type="ECO:0000256" key="12">
    <source>
        <dbReference type="ARBA" id="ARBA00023204"/>
    </source>
</evidence>
<dbReference type="InterPro" id="IPR003613">
    <property type="entry name" value="Ubox_domain"/>
</dbReference>
<evidence type="ECO:0000256" key="5">
    <source>
        <dbReference type="ARBA" id="ARBA00022664"/>
    </source>
</evidence>
<keyword evidence="18" id="KW-1185">Reference proteome</keyword>
<dbReference type="Gene3D" id="3.30.40.10">
    <property type="entry name" value="Zinc/RING finger domain, C3HC4 (zinc finger)"/>
    <property type="match status" value="1"/>
</dbReference>
<comment type="pathway">
    <text evidence="2 15">Protein modification; protein ubiquitination.</text>
</comment>
<dbReference type="Gene3D" id="2.130.10.10">
    <property type="entry name" value="YVTN repeat-like/Quinoprotein amine dehydrogenase"/>
    <property type="match status" value="1"/>
</dbReference>
<evidence type="ECO:0000256" key="13">
    <source>
        <dbReference type="ARBA" id="ARBA00023242"/>
    </source>
</evidence>
<keyword evidence="7 15" id="KW-0747">Spliceosome</keyword>
<dbReference type="GO" id="GO:0005737">
    <property type="term" value="C:cytoplasm"/>
    <property type="evidence" value="ECO:0007669"/>
    <property type="project" value="TreeGrafter"/>
</dbReference>
<keyword evidence="10 15" id="KW-0833">Ubl conjugation pathway</keyword>
<dbReference type="SUPFAM" id="SSF57850">
    <property type="entry name" value="RING/U-box"/>
    <property type="match status" value="1"/>
</dbReference>
<dbReference type="InterPro" id="IPR036322">
    <property type="entry name" value="WD40_repeat_dom_sf"/>
</dbReference>
<keyword evidence="12 15" id="KW-0234">DNA repair</keyword>
<dbReference type="PROSITE" id="PS50082">
    <property type="entry name" value="WD_REPEATS_2"/>
    <property type="match status" value="3"/>
</dbReference>
<evidence type="ECO:0000256" key="14">
    <source>
        <dbReference type="PROSITE-ProRule" id="PRU00221"/>
    </source>
</evidence>
<dbReference type="GO" id="GO:0070534">
    <property type="term" value="P:protein K63-linked ubiquitination"/>
    <property type="evidence" value="ECO:0007669"/>
    <property type="project" value="UniProtKB-UniRule"/>
</dbReference>
<dbReference type="EC" id="2.3.2.27" evidence="15"/>
<proteinExistence type="inferred from homology"/>
<feature type="repeat" description="WD" evidence="14">
    <location>
        <begin position="412"/>
        <end position="453"/>
    </location>
</feature>
<dbReference type="CDD" id="cd16656">
    <property type="entry name" value="RING-Ubox_PRP19"/>
    <property type="match status" value="1"/>
</dbReference>
<comment type="subunit">
    <text evidence="15">Homotetramer.</text>
</comment>
<dbReference type="Pfam" id="PF08606">
    <property type="entry name" value="Prp19"/>
    <property type="match status" value="1"/>
</dbReference>
<protein>
    <recommendedName>
        <fullName evidence="15">Pre-mRNA-processing factor 19</fullName>
        <ecNumber evidence="15">2.3.2.27</ecNumber>
    </recommendedName>
</protein>
<dbReference type="Pfam" id="PF00400">
    <property type="entry name" value="WD40"/>
    <property type="match status" value="3"/>
</dbReference>
<evidence type="ECO:0000256" key="9">
    <source>
        <dbReference type="ARBA" id="ARBA00022763"/>
    </source>
</evidence>
<dbReference type="PROSITE" id="PS50294">
    <property type="entry name" value="WD_REPEATS_REGION"/>
    <property type="match status" value="3"/>
</dbReference>
<keyword evidence="6 15" id="KW-0808">Transferase</keyword>
<dbReference type="STRING" id="3821.A0A151SP13"/>
<dbReference type="CDD" id="cd00200">
    <property type="entry name" value="WD40"/>
    <property type="match status" value="1"/>
</dbReference>
<dbReference type="GO" id="GO:0061630">
    <property type="term" value="F:ubiquitin protein ligase activity"/>
    <property type="evidence" value="ECO:0007669"/>
    <property type="project" value="UniProtKB-UniRule"/>
</dbReference>
<comment type="catalytic activity">
    <reaction evidence="15">
        <text>S-ubiquitinyl-[E2 ubiquitin-conjugating enzyme]-L-cysteine + [acceptor protein]-L-lysine = [E2 ubiquitin-conjugating enzyme]-L-cysteine + N(6)-ubiquitinyl-[acceptor protein]-L-lysine.</text>
        <dbReference type="EC" id="2.3.2.27"/>
    </reaction>
</comment>
<organism evidence="17 18">
    <name type="scientific">Cajanus cajan</name>
    <name type="common">Pigeon pea</name>
    <name type="synonym">Cajanus indicus</name>
    <dbReference type="NCBI Taxonomy" id="3821"/>
    <lineage>
        <taxon>Eukaryota</taxon>
        <taxon>Viridiplantae</taxon>
        <taxon>Streptophyta</taxon>
        <taxon>Embryophyta</taxon>
        <taxon>Tracheophyta</taxon>
        <taxon>Spermatophyta</taxon>
        <taxon>Magnoliopsida</taxon>
        <taxon>eudicotyledons</taxon>
        <taxon>Gunneridae</taxon>
        <taxon>Pentapetalae</taxon>
        <taxon>rosids</taxon>
        <taxon>fabids</taxon>
        <taxon>Fabales</taxon>
        <taxon>Fabaceae</taxon>
        <taxon>Papilionoideae</taxon>
        <taxon>50 kb inversion clade</taxon>
        <taxon>NPAAA clade</taxon>
        <taxon>indigoferoid/millettioid clade</taxon>
        <taxon>Phaseoleae</taxon>
        <taxon>Cajanus</taxon>
    </lineage>
</organism>
<dbReference type="PANTHER" id="PTHR43995">
    <property type="entry name" value="PRE-MRNA-PROCESSING FACTOR 19"/>
    <property type="match status" value="1"/>
</dbReference>
<dbReference type="UniPathway" id="UPA00143"/>